<comment type="caution">
    <text evidence="2">The sequence shown here is derived from an EMBL/GenBank/DDBJ whole genome shotgun (WGS) entry which is preliminary data.</text>
</comment>
<sequence length="772" mass="86677">MTTLKFADTHNMVAFLSKPTESEGFEQIVDFLNANPISYALTINPTIYISCIEQFWSTVKAKTVNGEVQLQALVDGKKIIITESTVRRDLQLEDAEGVDYLPNATIFEQLTLMSSKTTAWNEFSSTMASAIICLATNQKFKFSKYIFESMVKNLDNAGKFLMYPRPRKPKRKDTEIPQSSGPTNNVADEAVNEEMDDSLERAATTSTSLDAEQDRGGGPRCQKTIGDTIAQTRFKNISKTSNDPSLARANQIASLKRRVKKLERRNRSRTHGLKRMYRVGSSRRVESFENEGLGEEDASKQGRRTNDIDADEDITLVNDQDDDDMFGVNDLDGDEVIVDNVDVVKTAEEIVNTATTTTTTTATITDVKVTLAQALTELKSAKPKAVKVVIQEPEQGTTTTTPTTIISVPKPPQDKGKRIMIEEHVVEQVKPMKIWTQLGPYTPTMVTTPAVVPQQRILTVIPAKHQSRQTAQEMRKPSRVQQGESLNIQDVKTNLFWEFGQFTSHDGETIESYYTRFYKMMNEMIRNNLTVATMQVNVQFPFNNFKPNGQDLSHCEATTQLDEVSYHKLFRHSETIPKGSIMNTVLKRMAKNAKPISTLLLTTVHKQCKILIIKHQTHKTYAPTSKASLPTRSHAATRYKGKEIAKPITPPSESASEEDSDPEQAQKDKDMQKNLALIAKCAGVNKLRKAFNFKQSNLTDWLADTDEEIDEQELEAHYSYMAKIQEVPNADSGTDAEPLEQVHYDTDHNVFANDLQHLSNLNLISNHEHGNG</sequence>
<feature type="compositionally biased region" description="Polar residues" evidence="1">
    <location>
        <begin position="622"/>
        <end position="631"/>
    </location>
</feature>
<dbReference type="EMBL" id="BQNB010009799">
    <property type="protein sequence ID" value="GJS68551.1"/>
    <property type="molecule type" value="Genomic_DNA"/>
</dbReference>
<feature type="region of interest" description="Disordered" evidence="1">
    <location>
        <begin position="285"/>
        <end position="311"/>
    </location>
</feature>
<evidence type="ECO:0008006" key="4">
    <source>
        <dbReference type="Google" id="ProtNLM"/>
    </source>
</evidence>
<feature type="compositionally biased region" description="Basic and acidic residues" evidence="1">
    <location>
        <begin position="297"/>
        <end position="307"/>
    </location>
</feature>
<name>A0ABQ4XUP0_9ASTR</name>
<accession>A0ABQ4XUP0</accession>
<gene>
    <name evidence="2" type="ORF">Tco_0683116</name>
</gene>
<evidence type="ECO:0000313" key="3">
    <source>
        <dbReference type="Proteomes" id="UP001151760"/>
    </source>
</evidence>
<evidence type="ECO:0000256" key="1">
    <source>
        <dbReference type="SAM" id="MobiDB-lite"/>
    </source>
</evidence>
<proteinExistence type="predicted"/>
<dbReference type="Proteomes" id="UP001151760">
    <property type="component" value="Unassembled WGS sequence"/>
</dbReference>
<feature type="compositionally biased region" description="Polar residues" evidence="1">
    <location>
        <begin position="176"/>
        <end position="186"/>
    </location>
</feature>
<evidence type="ECO:0000313" key="2">
    <source>
        <dbReference type="EMBL" id="GJS68551.1"/>
    </source>
</evidence>
<keyword evidence="3" id="KW-1185">Reference proteome</keyword>
<reference evidence="2" key="2">
    <citation type="submission" date="2022-01" db="EMBL/GenBank/DDBJ databases">
        <authorList>
            <person name="Yamashiro T."/>
            <person name="Shiraishi A."/>
            <person name="Satake H."/>
            <person name="Nakayama K."/>
        </authorList>
    </citation>
    <scope>NUCLEOTIDE SEQUENCE</scope>
</reference>
<protein>
    <recommendedName>
        <fullName evidence="4">Xylulose kinase-1</fullName>
    </recommendedName>
</protein>
<organism evidence="2 3">
    <name type="scientific">Tanacetum coccineum</name>
    <dbReference type="NCBI Taxonomy" id="301880"/>
    <lineage>
        <taxon>Eukaryota</taxon>
        <taxon>Viridiplantae</taxon>
        <taxon>Streptophyta</taxon>
        <taxon>Embryophyta</taxon>
        <taxon>Tracheophyta</taxon>
        <taxon>Spermatophyta</taxon>
        <taxon>Magnoliopsida</taxon>
        <taxon>eudicotyledons</taxon>
        <taxon>Gunneridae</taxon>
        <taxon>Pentapetalae</taxon>
        <taxon>asterids</taxon>
        <taxon>campanulids</taxon>
        <taxon>Asterales</taxon>
        <taxon>Asteraceae</taxon>
        <taxon>Asteroideae</taxon>
        <taxon>Anthemideae</taxon>
        <taxon>Anthemidinae</taxon>
        <taxon>Tanacetum</taxon>
    </lineage>
</organism>
<feature type="region of interest" description="Disordered" evidence="1">
    <location>
        <begin position="622"/>
        <end position="668"/>
    </location>
</feature>
<feature type="region of interest" description="Disordered" evidence="1">
    <location>
        <begin position="162"/>
        <end position="222"/>
    </location>
</feature>
<reference evidence="2" key="1">
    <citation type="journal article" date="2022" name="Int. J. Mol. Sci.">
        <title>Draft Genome of Tanacetum Coccineum: Genomic Comparison of Closely Related Tanacetum-Family Plants.</title>
        <authorList>
            <person name="Yamashiro T."/>
            <person name="Shiraishi A."/>
            <person name="Nakayama K."/>
            <person name="Satake H."/>
        </authorList>
    </citation>
    <scope>NUCLEOTIDE SEQUENCE</scope>
</reference>